<feature type="region of interest" description="Disordered" evidence="9">
    <location>
        <begin position="253"/>
        <end position="275"/>
    </location>
</feature>
<dbReference type="InterPro" id="IPR011989">
    <property type="entry name" value="ARM-like"/>
</dbReference>
<evidence type="ECO:0000259" key="10">
    <source>
        <dbReference type="PROSITE" id="PS51698"/>
    </source>
</evidence>
<accession>A0A843WNW5</accession>
<dbReference type="EMBL" id="NMUH01004350">
    <property type="protein sequence ID" value="MQM09336.1"/>
    <property type="molecule type" value="Genomic_DNA"/>
</dbReference>
<evidence type="ECO:0000256" key="6">
    <source>
        <dbReference type="ARBA" id="ARBA00022786"/>
    </source>
</evidence>
<dbReference type="Pfam" id="PF25368">
    <property type="entry name" value="PUB10_N"/>
    <property type="match status" value="1"/>
</dbReference>
<dbReference type="UniPathway" id="UPA00143"/>
<proteinExistence type="predicted"/>
<feature type="compositionally biased region" description="Basic and acidic residues" evidence="9">
    <location>
        <begin position="253"/>
        <end position="265"/>
    </location>
</feature>
<dbReference type="Gene3D" id="3.30.40.10">
    <property type="entry name" value="Zinc/RING finger domain, C3HC4 (zinc finger)"/>
    <property type="match status" value="1"/>
</dbReference>
<dbReference type="SMART" id="SM00185">
    <property type="entry name" value="ARM"/>
    <property type="match status" value="6"/>
</dbReference>
<dbReference type="PROSITE" id="PS50176">
    <property type="entry name" value="ARM_REPEAT"/>
    <property type="match status" value="1"/>
</dbReference>
<organism evidence="11 12">
    <name type="scientific">Colocasia esculenta</name>
    <name type="common">Wild taro</name>
    <name type="synonym">Arum esculentum</name>
    <dbReference type="NCBI Taxonomy" id="4460"/>
    <lineage>
        <taxon>Eukaryota</taxon>
        <taxon>Viridiplantae</taxon>
        <taxon>Streptophyta</taxon>
        <taxon>Embryophyta</taxon>
        <taxon>Tracheophyta</taxon>
        <taxon>Spermatophyta</taxon>
        <taxon>Magnoliopsida</taxon>
        <taxon>Liliopsida</taxon>
        <taxon>Araceae</taxon>
        <taxon>Aroideae</taxon>
        <taxon>Colocasieae</taxon>
        <taxon>Colocasia</taxon>
    </lineage>
</organism>
<dbReference type="PANTHER" id="PTHR23315:SF52">
    <property type="entry name" value="U-BOX DOMAIN-CONTAINING PROTEIN 10"/>
    <property type="match status" value="1"/>
</dbReference>
<comment type="catalytic activity">
    <reaction evidence="1">
        <text>S-ubiquitinyl-[E2 ubiquitin-conjugating enzyme]-L-cysteine + [acceptor protein]-L-lysine = [E2 ubiquitin-conjugating enzyme]-L-cysteine + N(6)-ubiquitinyl-[acceptor protein]-L-lysine.</text>
        <dbReference type="EC" id="2.3.2.27"/>
    </reaction>
</comment>
<dbReference type="PROSITE" id="PS51698">
    <property type="entry name" value="U_BOX"/>
    <property type="match status" value="1"/>
</dbReference>
<feature type="domain" description="U-box" evidence="10">
    <location>
        <begin position="283"/>
        <end position="357"/>
    </location>
</feature>
<dbReference type="FunFam" id="1.25.10.10:FF:000082">
    <property type="entry name" value="RING-type E3 ubiquitin transferase"/>
    <property type="match status" value="1"/>
</dbReference>
<dbReference type="AlphaFoldDB" id="A0A843WNW5"/>
<evidence type="ECO:0000313" key="11">
    <source>
        <dbReference type="EMBL" id="MQM09336.1"/>
    </source>
</evidence>
<keyword evidence="7" id="KW-0175">Coiled coil</keyword>
<keyword evidence="6" id="KW-0833">Ubl conjugation pathway</keyword>
<dbReference type="InterPro" id="IPR057623">
    <property type="entry name" value="PUB12-19-like_N"/>
</dbReference>
<comment type="pathway">
    <text evidence="2">Protein modification; protein ubiquitination.</text>
</comment>
<gene>
    <name evidence="11" type="ORF">Taro_042205</name>
</gene>
<dbReference type="Gene3D" id="1.25.10.10">
    <property type="entry name" value="Leucine-rich Repeat Variant"/>
    <property type="match status" value="2"/>
</dbReference>
<dbReference type="GO" id="GO:0016567">
    <property type="term" value="P:protein ubiquitination"/>
    <property type="evidence" value="ECO:0007669"/>
    <property type="project" value="UniProtKB-UniPathway"/>
</dbReference>
<evidence type="ECO:0000256" key="1">
    <source>
        <dbReference type="ARBA" id="ARBA00000900"/>
    </source>
</evidence>
<dbReference type="PANTHER" id="PTHR23315">
    <property type="entry name" value="U BOX DOMAIN-CONTAINING"/>
    <property type="match status" value="1"/>
</dbReference>
<comment type="caution">
    <text evidence="11">The sequence shown here is derived from an EMBL/GenBank/DDBJ whole genome shotgun (WGS) entry which is preliminary data.</text>
</comment>
<sequence>MAAGPEVLRLAEALLASAREVSSAAAAGGLPRPHRADRVSLARKISLLVHLFEEIRDSAAAAARGGGSPPAATTSLGGGAPSPASYLADLLLAVEAARRFLSQGCLQEGAPPGNAAAAALETMGKSTALQLQYVTWQLEKVLGSIQYDYFDISDEVQEQVALVQTQLKRVTERNGPPNLDMFSEIYNIIYRTHSKEVIRQVSDRTEVSQTKDTRQSDCDTQKIVVLVAEANSKSTNDAEQTIASVLENLNSKPDDGCKVTEDGDKSNSSASSLEEVKKSDALVIPEDFRCPISLELMRDPVIVSTGQTYERSFIQRWIDCGNHTCPKTQQKLPNLTLTPNYVLRSLIMQWCQANNIEQPHRANGRIRKSDGSYQDVYGDRAAIDGLVQKLSIGSLDEQRTAAAEIRLLAKRSTDNRILIAEAGAVPFLIGLLSVNDLKTQEHAVTSLLNLSIYENNKGLIMLSGAISPIIHVLRMGNMEARENAAAAIFSLSLIDENKIIIGSTPGAFEALVDLLQNGSFRGKKDAATALFNLCIYQGNKPRAVRAGILMPLMKMLTDVSSNCMVDEALTILSVIVSHQEGKVAIAKANMIPVLLHLLRTEQPRHKENAAAILLALCKKDSDNLAYIGRLGAVGPLSELAKSGTDRAKRKATSLLEHLNRLHRH</sequence>
<evidence type="ECO:0000256" key="3">
    <source>
        <dbReference type="ARBA" id="ARBA00012483"/>
    </source>
</evidence>
<dbReference type="CDD" id="cd16664">
    <property type="entry name" value="RING-Ubox_PUB"/>
    <property type="match status" value="1"/>
</dbReference>
<evidence type="ECO:0000256" key="5">
    <source>
        <dbReference type="ARBA" id="ARBA00022737"/>
    </source>
</evidence>
<evidence type="ECO:0000256" key="9">
    <source>
        <dbReference type="SAM" id="MobiDB-lite"/>
    </source>
</evidence>
<evidence type="ECO:0000256" key="8">
    <source>
        <dbReference type="PROSITE-ProRule" id="PRU00259"/>
    </source>
</evidence>
<keyword evidence="5" id="KW-0677">Repeat</keyword>
<dbReference type="InterPro" id="IPR058678">
    <property type="entry name" value="ARM_PUB"/>
</dbReference>
<dbReference type="InterPro" id="IPR003613">
    <property type="entry name" value="Ubox_domain"/>
</dbReference>
<dbReference type="SUPFAM" id="SSF48371">
    <property type="entry name" value="ARM repeat"/>
    <property type="match status" value="1"/>
</dbReference>
<dbReference type="Pfam" id="PF25598">
    <property type="entry name" value="ARM_PUB"/>
    <property type="match status" value="1"/>
</dbReference>
<evidence type="ECO:0000313" key="12">
    <source>
        <dbReference type="Proteomes" id="UP000652761"/>
    </source>
</evidence>
<evidence type="ECO:0000256" key="7">
    <source>
        <dbReference type="ARBA" id="ARBA00023054"/>
    </source>
</evidence>
<evidence type="ECO:0000256" key="4">
    <source>
        <dbReference type="ARBA" id="ARBA00022679"/>
    </source>
</evidence>
<dbReference type="InterPro" id="IPR016024">
    <property type="entry name" value="ARM-type_fold"/>
</dbReference>
<feature type="repeat" description="ARM" evidence="8">
    <location>
        <begin position="423"/>
        <end position="465"/>
    </location>
</feature>
<keyword evidence="12" id="KW-1185">Reference proteome</keyword>
<dbReference type="GO" id="GO:0061630">
    <property type="term" value="F:ubiquitin protein ligase activity"/>
    <property type="evidence" value="ECO:0007669"/>
    <property type="project" value="UniProtKB-EC"/>
</dbReference>
<evidence type="ECO:0000256" key="2">
    <source>
        <dbReference type="ARBA" id="ARBA00004906"/>
    </source>
</evidence>
<dbReference type="Proteomes" id="UP000652761">
    <property type="component" value="Unassembled WGS sequence"/>
</dbReference>
<dbReference type="InterPro" id="IPR045210">
    <property type="entry name" value="RING-Ubox_PUB"/>
</dbReference>
<dbReference type="SMART" id="SM00504">
    <property type="entry name" value="Ubox"/>
    <property type="match status" value="1"/>
</dbReference>
<dbReference type="InterPro" id="IPR013083">
    <property type="entry name" value="Znf_RING/FYVE/PHD"/>
</dbReference>
<dbReference type="FunFam" id="3.30.40.10:FF:000292">
    <property type="entry name" value="RING-type E3 ubiquitin transferase"/>
    <property type="match status" value="1"/>
</dbReference>
<name>A0A843WNW5_COLES</name>
<dbReference type="Pfam" id="PF04564">
    <property type="entry name" value="U-box"/>
    <property type="match status" value="1"/>
</dbReference>
<dbReference type="SUPFAM" id="SSF57850">
    <property type="entry name" value="RING/U-box"/>
    <property type="match status" value="1"/>
</dbReference>
<dbReference type="OrthoDB" id="7537227at2759"/>
<reference evidence="11" key="1">
    <citation type="submission" date="2017-07" db="EMBL/GenBank/DDBJ databases">
        <title>Taro Niue Genome Assembly and Annotation.</title>
        <authorList>
            <person name="Atibalentja N."/>
            <person name="Keating K."/>
            <person name="Fields C.J."/>
        </authorList>
    </citation>
    <scope>NUCLEOTIDE SEQUENCE</scope>
    <source>
        <strain evidence="11">Niue_2</strain>
        <tissue evidence="11">Leaf</tissue>
    </source>
</reference>
<dbReference type="EC" id="2.3.2.27" evidence="3"/>
<dbReference type="InterPro" id="IPR000225">
    <property type="entry name" value="Armadillo"/>
</dbReference>
<keyword evidence="4" id="KW-0808">Transferase</keyword>
<protein>
    <recommendedName>
        <fullName evidence="3">RING-type E3 ubiquitin transferase</fullName>
        <ecNumber evidence="3">2.3.2.27</ecNumber>
    </recommendedName>
</protein>